<dbReference type="Pfam" id="PF06985">
    <property type="entry name" value="HET"/>
    <property type="match status" value="1"/>
</dbReference>
<proteinExistence type="predicted"/>
<sequence length="660" mass="75107">MEKNLELCDTCQEIKLEDYLFEANYPGTVELGPFQDVAKRNHCSLCRLVIQALNNHSRQHWKSSIYPVEVCYLGRFNEKPNRPVLEVWFNSTSETLPDGMWGYSTTLSQILLLHQQPVHDATKARASGCAQLVALSYVWASSPSLKSTKKNIHRLQEDGAVRELWGELPQAIKDAIELTDALGETYLWVDALCIIQDDNRSKAVYIARMNQIYGNAHITLVTLNGPSAESALLGVAHSRVLIQSPIEINGLNLVPRLPQLSTVEQYSAWSCRAWTFQEGLLSRRCLYFAEHQVFWQCRTTYQSEDCPDDHDQDASDFVRGRKTNALQRDTQNDVRRQFDVYESLVKQYSPRSLTFPTDSLSAFTGVLSAIARSFSWNFVSALPEPAFDLALLWRPMFGATMRPRPLSGQKAGPMVCTSPTWCWTAWHGDLFWDPWRLGSFAARRVSLKTEVASFWIQEFGRLRPIQRGRAHDSDVEIAGYKPGEHTTVGCTLVFEAKTIDTEAYDISTPQLDQCALWNSEIAGGGLSSYFRNNTSHSLWIYDVASQHCGTFSSLELDAWPKQRKDGSRHDIVLLSRSSQDEVTQAAIPHFEDHPPLEYPSASEYYEEIFDTRYYRYKSDWALNVMLVRWENDSAERVAVGQMHADAWKEALEKSKLIILA</sequence>
<name>A0A194XBE8_MOLSC</name>
<dbReference type="KEGG" id="psco:LY89DRAFT_747108"/>
<dbReference type="Proteomes" id="UP000070700">
    <property type="component" value="Unassembled WGS sequence"/>
</dbReference>
<dbReference type="InParanoid" id="A0A194XBE8"/>
<dbReference type="AlphaFoldDB" id="A0A194XBE8"/>
<dbReference type="PANTHER" id="PTHR33112:SF12">
    <property type="entry name" value="HETEROKARYON INCOMPATIBILITY DOMAIN-CONTAINING PROTEIN"/>
    <property type="match status" value="1"/>
</dbReference>
<evidence type="ECO:0000259" key="1">
    <source>
        <dbReference type="Pfam" id="PF06985"/>
    </source>
</evidence>
<dbReference type="OrthoDB" id="2958217at2759"/>
<keyword evidence="3" id="KW-1185">Reference proteome</keyword>
<gene>
    <name evidence="2" type="ORF">LY89DRAFT_747108</name>
</gene>
<dbReference type="InterPro" id="IPR010730">
    <property type="entry name" value="HET"/>
</dbReference>
<reference evidence="2 3" key="1">
    <citation type="submission" date="2015-10" db="EMBL/GenBank/DDBJ databases">
        <title>Full genome of DAOMC 229536 Phialocephala scopiformis, a fungal endophyte of spruce producing the potent anti-insectan compound rugulosin.</title>
        <authorList>
            <consortium name="DOE Joint Genome Institute"/>
            <person name="Walker A.K."/>
            <person name="Frasz S.L."/>
            <person name="Seifert K.A."/>
            <person name="Miller J.D."/>
            <person name="Mondo S.J."/>
            <person name="Labutti K."/>
            <person name="Lipzen A."/>
            <person name="Dockter R."/>
            <person name="Kennedy M."/>
            <person name="Grigoriev I.V."/>
            <person name="Spatafora J.W."/>
        </authorList>
    </citation>
    <scope>NUCLEOTIDE SEQUENCE [LARGE SCALE GENOMIC DNA]</scope>
    <source>
        <strain evidence="2 3">CBS 120377</strain>
    </source>
</reference>
<dbReference type="GeneID" id="28830836"/>
<dbReference type="RefSeq" id="XP_018071839.1">
    <property type="nucleotide sequence ID" value="XM_018221110.1"/>
</dbReference>
<accession>A0A194XBE8</accession>
<dbReference type="PANTHER" id="PTHR33112">
    <property type="entry name" value="DOMAIN PROTEIN, PUTATIVE-RELATED"/>
    <property type="match status" value="1"/>
</dbReference>
<feature type="domain" description="Heterokaryon incompatibility" evidence="1">
    <location>
        <begin position="133"/>
        <end position="278"/>
    </location>
</feature>
<evidence type="ECO:0000313" key="3">
    <source>
        <dbReference type="Proteomes" id="UP000070700"/>
    </source>
</evidence>
<protein>
    <submittedName>
        <fullName evidence="2">HET-domain-containing protein</fullName>
    </submittedName>
</protein>
<organism evidence="2 3">
    <name type="scientific">Mollisia scopiformis</name>
    <name type="common">Conifer needle endophyte fungus</name>
    <name type="synonym">Phialocephala scopiformis</name>
    <dbReference type="NCBI Taxonomy" id="149040"/>
    <lineage>
        <taxon>Eukaryota</taxon>
        <taxon>Fungi</taxon>
        <taxon>Dikarya</taxon>
        <taxon>Ascomycota</taxon>
        <taxon>Pezizomycotina</taxon>
        <taxon>Leotiomycetes</taxon>
        <taxon>Helotiales</taxon>
        <taxon>Mollisiaceae</taxon>
        <taxon>Mollisia</taxon>
    </lineage>
</organism>
<dbReference type="EMBL" id="KQ947414">
    <property type="protein sequence ID" value="KUJ17484.1"/>
    <property type="molecule type" value="Genomic_DNA"/>
</dbReference>
<evidence type="ECO:0000313" key="2">
    <source>
        <dbReference type="EMBL" id="KUJ17484.1"/>
    </source>
</evidence>